<accession>A0ABT2EKP9</accession>
<evidence type="ECO:0000313" key="2">
    <source>
        <dbReference type="Proteomes" id="UP001204798"/>
    </source>
</evidence>
<gene>
    <name evidence="1" type="ORF">M2350_000918</name>
</gene>
<evidence type="ECO:0000313" key="1">
    <source>
        <dbReference type="EMBL" id="MCS3918518.1"/>
    </source>
</evidence>
<reference evidence="1 2" key="1">
    <citation type="submission" date="2022-08" db="EMBL/GenBank/DDBJ databases">
        <title>Bacterial and archaeal communities from various locations to study Microbial Dark Matter (Phase II).</title>
        <authorList>
            <person name="Stepanauskas R."/>
        </authorList>
    </citation>
    <scope>NUCLEOTIDE SEQUENCE [LARGE SCALE GENOMIC DNA]</scope>
    <source>
        <strain evidence="1 2">PD1</strain>
    </source>
</reference>
<comment type="caution">
    <text evidence="1">The sequence shown here is derived from an EMBL/GenBank/DDBJ whole genome shotgun (WGS) entry which is preliminary data.</text>
</comment>
<dbReference type="EMBL" id="JANUCP010000002">
    <property type="protein sequence ID" value="MCS3918518.1"/>
    <property type="molecule type" value="Genomic_DNA"/>
</dbReference>
<dbReference type="RefSeq" id="WP_259094444.1">
    <property type="nucleotide sequence ID" value="NZ_CP130454.1"/>
</dbReference>
<proteinExistence type="predicted"/>
<name>A0ABT2EKP9_9BACT</name>
<keyword evidence="2" id="KW-1185">Reference proteome</keyword>
<sequence>MGIGTRTAIADTGPPLHLCEINQESQIALFDLLIVSQFVCDELASHNVWERLKRLGLNLRVEMVAESQLAILRAVADSERLSNADLSV</sequence>
<protein>
    <submittedName>
        <fullName evidence="1">Uncharacterized protein</fullName>
    </submittedName>
</protein>
<organism evidence="1 2">
    <name type="scientific">Candidatus Fervidibacter sacchari</name>
    <dbReference type="NCBI Taxonomy" id="1448929"/>
    <lineage>
        <taxon>Bacteria</taxon>
        <taxon>Candidatus Fervidibacterota</taxon>
        <taxon>Candidatus Fervidibacter</taxon>
    </lineage>
</organism>
<dbReference type="Proteomes" id="UP001204798">
    <property type="component" value="Unassembled WGS sequence"/>
</dbReference>